<dbReference type="GO" id="GO:0005829">
    <property type="term" value="C:cytosol"/>
    <property type="evidence" value="ECO:0007669"/>
    <property type="project" value="TreeGrafter"/>
</dbReference>
<dbReference type="GO" id="GO:0000287">
    <property type="term" value="F:magnesium ion binding"/>
    <property type="evidence" value="ECO:0007669"/>
    <property type="project" value="TreeGrafter"/>
</dbReference>
<dbReference type="PROSITE" id="PS01229">
    <property type="entry name" value="COF_2"/>
    <property type="match status" value="1"/>
</dbReference>
<name>A0A4Y6UTX9_SACBS</name>
<dbReference type="InterPro" id="IPR036412">
    <property type="entry name" value="HAD-like_sf"/>
</dbReference>
<reference evidence="2 3" key="1">
    <citation type="submission" date="2019-06" db="EMBL/GenBank/DDBJ databases">
        <title>Saccharibacillus brassicae sp. nov., an endophytic bacterium isolated from Chinese cabbage seeds (Brassica pekinensis).</title>
        <authorList>
            <person name="Jiang L."/>
            <person name="Lee J."/>
            <person name="Kim S.W."/>
        </authorList>
    </citation>
    <scope>NUCLEOTIDE SEQUENCE [LARGE SCALE GENOMIC DNA]</scope>
    <source>
        <strain evidence="3">KCTC 43072 / ATSA2</strain>
    </source>
</reference>
<dbReference type="PROSITE" id="PS01228">
    <property type="entry name" value="COF_1"/>
    <property type="match status" value="1"/>
</dbReference>
<dbReference type="CDD" id="cd07516">
    <property type="entry name" value="HAD_Pase"/>
    <property type="match status" value="1"/>
</dbReference>
<accession>A0A4Y6UTX9</accession>
<evidence type="ECO:0000313" key="2">
    <source>
        <dbReference type="EMBL" id="QDH20554.1"/>
    </source>
</evidence>
<dbReference type="EMBL" id="CP041217">
    <property type="protein sequence ID" value="QDH20554.1"/>
    <property type="molecule type" value="Genomic_DNA"/>
</dbReference>
<dbReference type="Gene3D" id="3.40.50.1000">
    <property type="entry name" value="HAD superfamily/HAD-like"/>
    <property type="match status" value="1"/>
</dbReference>
<sequence length="276" mass="30611">MTSYDYKLLALDMDGTLLNDDHQVSEETAKWIRRAIKEGFHVCLSTGRAAMHALPYAVELGLETPMVTVNGSEVWKAPHQLHYRALMDVESVRGMHALAEEYGVWFWAYTTERLYNRDQWTDTLEDKEWLKFGYNTSDREVLHQILMRLQDMGGLQITNSSMENLEINPEGISKASGIAQVCELLDITMEQVIAVGDSLNDIAVIEAAGLGVAMGNAQDAVKQTADVVVASNNEDGIVQVIREYMLGGKEFDDAEPAAAASQTPASKIRREDDPSA</sequence>
<dbReference type="PANTHER" id="PTHR10000">
    <property type="entry name" value="PHOSPHOSERINE PHOSPHATASE"/>
    <property type="match status" value="1"/>
</dbReference>
<dbReference type="SUPFAM" id="SSF56784">
    <property type="entry name" value="HAD-like"/>
    <property type="match status" value="1"/>
</dbReference>
<dbReference type="PRINTS" id="PR00119">
    <property type="entry name" value="CATATPASE"/>
</dbReference>
<proteinExistence type="predicted"/>
<dbReference type="PANTHER" id="PTHR10000:SF55">
    <property type="entry name" value="5-AMINO-6-(5-PHOSPHO-D-RIBITYLAMINO)URACIL PHOSPHATASE YCSE"/>
    <property type="match status" value="1"/>
</dbReference>
<protein>
    <submittedName>
        <fullName evidence="2">HAD family phosphatase</fullName>
    </submittedName>
</protein>
<dbReference type="GO" id="GO:0016791">
    <property type="term" value="F:phosphatase activity"/>
    <property type="evidence" value="ECO:0007669"/>
    <property type="project" value="TreeGrafter"/>
</dbReference>
<dbReference type="AlphaFoldDB" id="A0A4Y6UTX9"/>
<dbReference type="InterPro" id="IPR023214">
    <property type="entry name" value="HAD_sf"/>
</dbReference>
<dbReference type="InterPro" id="IPR006379">
    <property type="entry name" value="HAD-SF_hydro_IIB"/>
</dbReference>
<feature type="region of interest" description="Disordered" evidence="1">
    <location>
        <begin position="253"/>
        <end position="276"/>
    </location>
</feature>
<dbReference type="KEGG" id="saca:FFV09_06560"/>
<evidence type="ECO:0000313" key="3">
    <source>
        <dbReference type="Proteomes" id="UP000316968"/>
    </source>
</evidence>
<dbReference type="OrthoDB" id="9781413at2"/>
<keyword evidence="3" id="KW-1185">Reference proteome</keyword>
<dbReference type="Proteomes" id="UP000316968">
    <property type="component" value="Chromosome"/>
</dbReference>
<organism evidence="2 3">
    <name type="scientific">Saccharibacillus brassicae</name>
    <dbReference type="NCBI Taxonomy" id="2583377"/>
    <lineage>
        <taxon>Bacteria</taxon>
        <taxon>Bacillati</taxon>
        <taxon>Bacillota</taxon>
        <taxon>Bacilli</taxon>
        <taxon>Bacillales</taxon>
        <taxon>Paenibacillaceae</taxon>
        <taxon>Saccharibacillus</taxon>
    </lineage>
</organism>
<feature type="compositionally biased region" description="Low complexity" evidence="1">
    <location>
        <begin position="256"/>
        <end position="266"/>
    </location>
</feature>
<dbReference type="Pfam" id="PF08282">
    <property type="entry name" value="Hydrolase_3"/>
    <property type="match status" value="1"/>
</dbReference>
<dbReference type="SFLD" id="SFLDG01140">
    <property type="entry name" value="C2.B:_Phosphomannomutase_and_P"/>
    <property type="match status" value="1"/>
</dbReference>
<dbReference type="RefSeq" id="WP_141447114.1">
    <property type="nucleotide sequence ID" value="NZ_CP041217.1"/>
</dbReference>
<dbReference type="SFLD" id="SFLDS00003">
    <property type="entry name" value="Haloacid_Dehalogenase"/>
    <property type="match status" value="1"/>
</dbReference>
<gene>
    <name evidence="2" type="ORF">FFV09_06560</name>
</gene>
<dbReference type="Gene3D" id="3.30.1240.10">
    <property type="match status" value="1"/>
</dbReference>
<dbReference type="NCBIfam" id="TIGR01484">
    <property type="entry name" value="HAD-SF-IIB"/>
    <property type="match status" value="1"/>
</dbReference>
<evidence type="ECO:0000256" key="1">
    <source>
        <dbReference type="SAM" id="MobiDB-lite"/>
    </source>
</evidence>